<keyword evidence="1 6" id="KW-0597">Phosphoprotein</keyword>
<evidence type="ECO:0000313" key="10">
    <source>
        <dbReference type="EMBL" id="APW65205.1"/>
    </source>
</evidence>
<dbReference type="AlphaFoldDB" id="A0A1P8KKZ0"/>
<dbReference type="RefSeq" id="WP_076085095.1">
    <property type="nucleotide sequence ID" value="NZ_CP019070.1"/>
</dbReference>
<name>A0A1P8KKZ0_9BACT</name>
<dbReference type="InterPro" id="IPR001867">
    <property type="entry name" value="OmpR/PhoB-type_DNA-bd"/>
</dbReference>
<sequence length="224" mass="26295">MKKVLLVEDDLVLQKLINEYLEEYNYSCSAFSNPLDAIKTFKENSNDFIIAILDLGLPNMDGFDLFKKLKEIKDIPIIISTARDDIGNKIYGFELGTDDYLSKPYEPRELVLRIEAILKKHNKSNYIQIHELKIDTNKDTVFLNNKEIEFTKIEKEIFLLFIDNLNKTISREDIVNQSSLKDDTKNRTVDMHVSNIRYKIDDDSKEPKYIKSIWGIGYKFFYDN</sequence>
<dbReference type="GO" id="GO:0032993">
    <property type="term" value="C:protein-DNA complex"/>
    <property type="evidence" value="ECO:0007669"/>
    <property type="project" value="TreeGrafter"/>
</dbReference>
<dbReference type="InterPro" id="IPR036388">
    <property type="entry name" value="WH-like_DNA-bd_sf"/>
</dbReference>
<dbReference type="Proteomes" id="UP000186074">
    <property type="component" value="Chromosome"/>
</dbReference>
<dbReference type="SMART" id="SM00448">
    <property type="entry name" value="REC"/>
    <property type="match status" value="1"/>
</dbReference>
<keyword evidence="4 7" id="KW-0238">DNA-binding</keyword>
<dbReference type="Pfam" id="PF00072">
    <property type="entry name" value="Response_reg"/>
    <property type="match status" value="1"/>
</dbReference>
<dbReference type="Pfam" id="PF00486">
    <property type="entry name" value="Trans_reg_C"/>
    <property type="match status" value="1"/>
</dbReference>
<dbReference type="PROSITE" id="PS51755">
    <property type="entry name" value="OMPR_PHOB"/>
    <property type="match status" value="1"/>
</dbReference>
<dbReference type="SUPFAM" id="SSF52172">
    <property type="entry name" value="CheY-like"/>
    <property type="match status" value="1"/>
</dbReference>
<dbReference type="GO" id="GO:0005829">
    <property type="term" value="C:cytosol"/>
    <property type="evidence" value="ECO:0007669"/>
    <property type="project" value="TreeGrafter"/>
</dbReference>
<dbReference type="InterPro" id="IPR011006">
    <property type="entry name" value="CheY-like_superfamily"/>
</dbReference>
<dbReference type="Gene3D" id="1.10.10.10">
    <property type="entry name" value="Winged helix-like DNA-binding domain superfamily/Winged helix DNA-binding domain"/>
    <property type="match status" value="1"/>
</dbReference>
<dbReference type="EMBL" id="CP019070">
    <property type="protein sequence ID" value="APW65205.1"/>
    <property type="molecule type" value="Genomic_DNA"/>
</dbReference>
<accession>A0A1P8KKZ0</accession>
<protein>
    <submittedName>
        <fullName evidence="10">DNA-binding response regulator</fullName>
    </submittedName>
</protein>
<dbReference type="InterPro" id="IPR039420">
    <property type="entry name" value="WalR-like"/>
</dbReference>
<dbReference type="SMART" id="SM00862">
    <property type="entry name" value="Trans_reg_C"/>
    <property type="match status" value="1"/>
</dbReference>
<dbReference type="GO" id="GO:0000976">
    <property type="term" value="F:transcription cis-regulatory region binding"/>
    <property type="evidence" value="ECO:0007669"/>
    <property type="project" value="TreeGrafter"/>
</dbReference>
<dbReference type="PANTHER" id="PTHR48111">
    <property type="entry name" value="REGULATOR OF RPOS"/>
    <property type="match status" value="1"/>
</dbReference>
<keyword evidence="3" id="KW-0805">Transcription regulation</keyword>
<dbReference type="KEGG" id="alp:LPB137_04780"/>
<feature type="domain" description="OmpR/PhoB-type" evidence="9">
    <location>
        <begin position="124"/>
        <end position="222"/>
    </location>
</feature>
<evidence type="ECO:0000256" key="5">
    <source>
        <dbReference type="ARBA" id="ARBA00023163"/>
    </source>
</evidence>
<dbReference type="Gene3D" id="3.40.50.2300">
    <property type="match status" value="1"/>
</dbReference>
<gene>
    <name evidence="10" type="ORF">LPB137_04780</name>
</gene>
<dbReference type="Gene3D" id="6.10.250.690">
    <property type="match status" value="1"/>
</dbReference>
<keyword evidence="11" id="KW-1185">Reference proteome</keyword>
<feature type="modified residue" description="4-aspartylphosphate" evidence="6">
    <location>
        <position position="54"/>
    </location>
</feature>
<dbReference type="STRING" id="1850254.LPB137_04780"/>
<dbReference type="GO" id="GO:0006355">
    <property type="term" value="P:regulation of DNA-templated transcription"/>
    <property type="evidence" value="ECO:0007669"/>
    <property type="project" value="InterPro"/>
</dbReference>
<evidence type="ECO:0000259" key="8">
    <source>
        <dbReference type="PROSITE" id="PS50110"/>
    </source>
</evidence>
<evidence type="ECO:0000259" key="9">
    <source>
        <dbReference type="PROSITE" id="PS51755"/>
    </source>
</evidence>
<evidence type="ECO:0000256" key="7">
    <source>
        <dbReference type="PROSITE-ProRule" id="PRU01091"/>
    </source>
</evidence>
<proteinExistence type="predicted"/>
<dbReference type="CDD" id="cd00383">
    <property type="entry name" value="trans_reg_C"/>
    <property type="match status" value="1"/>
</dbReference>
<reference evidence="10 11" key="1">
    <citation type="submission" date="2017-01" db="EMBL/GenBank/DDBJ databases">
        <title>Genome sequencing of Arcobacter sp. LPB0137.</title>
        <authorList>
            <person name="Lee G.-W."/>
            <person name="Yi H."/>
        </authorList>
    </citation>
    <scope>NUCLEOTIDE SEQUENCE [LARGE SCALE GENOMIC DNA]</scope>
    <source>
        <strain evidence="10 11">LPB0137</strain>
    </source>
</reference>
<dbReference type="PANTHER" id="PTHR48111:SF1">
    <property type="entry name" value="TWO-COMPONENT RESPONSE REGULATOR ORR33"/>
    <property type="match status" value="1"/>
</dbReference>
<dbReference type="OrthoDB" id="165980at2"/>
<evidence type="ECO:0000256" key="6">
    <source>
        <dbReference type="PROSITE-ProRule" id="PRU00169"/>
    </source>
</evidence>
<evidence type="ECO:0000256" key="4">
    <source>
        <dbReference type="ARBA" id="ARBA00023125"/>
    </source>
</evidence>
<keyword evidence="2" id="KW-0902">Two-component regulatory system</keyword>
<keyword evidence="5" id="KW-0804">Transcription</keyword>
<evidence type="ECO:0000256" key="2">
    <source>
        <dbReference type="ARBA" id="ARBA00023012"/>
    </source>
</evidence>
<dbReference type="InterPro" id="IPR001789">
    <property type="entry name" value="Sig_transdc_resp-reg_receiver"/>
</dbReference>
<evidence type="ECO:0000256" key="3">
    <source>
        <dbReference type="ARBA" id="ARBA00023015"/>
    </source>
</evidence>
<dbReference type="PROSITE" id="PS50110">
    <property type="entry name" value="RESPONSE_REGULATORY"/>
    <property type="match status" value="1"/>
</dbReference>
<evidence type="ECO:0000256" key="1">
    <source>
        <dbReference type="ARBA" id="ARBA00022553"/>
    </source>
</evidence>
<feature type="domain" description="Response regulatory" evidence="8">
    <location>
        <begin position="3"/>
        <end position="118"/>
    </location>
</feature>
<organism evidence="10 11">
    <name type="scientific">Poseidonibacter parvus</name>
    <dbReference type="NCBI Taxonomy" id="1850254"/>
    <lineage>
        <taxon>Bacteria</taxon>
        <taxon>Pseudomonadati</taxon>
        <taxon>Campylobacterota</taxon>
        <taxon>Epsilonproteobacteria</taxon>
        <taxon>Campylobacterales</taxon>
        <taxon>Arcobacteraceae</taxon>
        <taxon>Poseidonibacter</taxon>
    </lineage>
</organism>
<dbReference type="GO" id="GO:0000156">
    <property type="term" value="F:phosphorelay response regulator activity"/>
    <property type="evidence" value="ECO:0007669"/>
    <property type="project" value="TreeGrafter"/>
</dbReference>
<feature type="DNA-binding region" description="OmpR/PhoB-type" evidence="7">
    <location>
        <begin position="124"/>
        <end position="222"/>
    </location>
</feature>
<evidence type="ECO:0000313" key="11">
    <source>
        <dbReference type="Proteomes" id="UP000186074"/>
    </source>
</evidence>